<dbReference type="EMBL" id="DS113241">
    <property type="protein sequence ID" value="EAY16544.1"/>
    <property type="molecule type" value="Genomic_DNA"/>
</dbReference>
<feature type="compositionally biased region" description="Low complexity" evidence="1">
    <location>
        <begin position="699"/>
        <end position="716"/>
    </location>
</feature>
<keyword evidence="2" id="KW-0472">Membrane</keyword>
<evidence type="ECO:0000313" key="4">
    <source>
        <dbReference type="Proteomes" id="UP000001542"/>
    </source>
</evidence>
<dbReference type="InParanoid" id="A2DSZ5"/>
<name>A2DSZ5_TRIV3</name>
<sequence>MFCKSLETIDITNVVKIKSRAFYGCEKLKNIWPQVQGEDYAFAFCSSLVDCNVQIHAGIGLLMNCTSLESVTLHGVQYIPDKMFFGCSKLKTVVWPDILKGIGNYAFYGTSLEVPFLDLSDTVEIGNFSFKGTKIEKIKFGSDYVYYRKECSKTYYSVCPGVSVTNEIPFIGVSTIKEITLGINVTEFKAINFQDSYDINIKLDEGSGFQIVDGMLMKDNEILYYIPGQSTRKTITITGPSSKKTLSSSITKIHPYAFTTSKLEEVVINSYIEIMEKAFYGCKSLKSITFNFNQPQKSLDASIFENCISLTTVNLCPSFKELGESSFRGCTSLETITIPEGTERIGSYCFAECSKLKNINFPSNHLYVGDYCFSNCQSLTNLDLINNLEFGSFVFNSSSLISVKINASNIYKGMFNMCDKLQKVDILGDEGDNYIGSYFFNSTSISEIYLPSSIKSIDDFSFAFTKIKFFFIPKTLTSIHPQAFYGIEDIELELDCDHPKFILGAHELIDKNTNTLLMTYGKLLSTYIVPSRVRHIAVNAINSYPKYNETSRKVIDFGVTTLVIRTKVELSENFGYRPENFVPHNNFPIYNAPYLHNLCYGGTVRSTGIYNVPRVFVSDNYARSIWNQVPRIIAIKDECDSSVPFENYAKYDYTYPKNPKYIQLPEQILPQEAKKCALIDDPYEIPKVEPEISPEENSQDQTVSQSSSQSGNSASSETNNSAQVTELINIDEIKPSQTKNTMLTYILLAVAAAEVLMVAGLIAFLIHKNREDSSEESFVEMSEHVITNLSTEITFTNPLFSMNTTIEDDPFASDFEEHANNDEGYFDNCLCDDE</sequence>
<keyword evidence="4" id="KW-1185">Reference proteome</keyword>
<dbReference type="InterPro" id="IPR032675">
    <property type="entry name" value="LRR_dom_sf"/>
</dbReference>
<reference evidence="3" key="2">
    <citation type="journal article" date="2007" name="Science">
        <title>Draft genome sequence of the sexually transmitted pathogen Trichomonas vaginalis.</title>
        <authorList>
            <person name="Carlton J.M."/>
            <person name="Hirt R.P."/>
            <person name="Silva J.C."/>
            <person name="Delcher A.L."/>
            <person name="Schatz M."/>
            <person name="Zhao Q."/>
            <person name="Wortman J.R."/>
            <person name="Bidwell S.L."/>
            <person name="Alsmark U.C.M."/>
            <person name="Besteiro S."/>
            <person name="Sicheritz-Ponten T."/>
            <person name="Noel C.J."/>
            <person name="Dacks J.B."/>
            <person name="Foster P.G."/>
            <person name="Simillion C."/>
            <person name="Van de Peer Y."/>
            <person name="Miranda-Saavedra D."/>
            <person name="Barton G.J."/>
            <person name="Westrop G.D."/>
            <person name="Mueller S."/>
            <person name="Dessi D."/>
            <person name="Fiori P.L."/>
            <person name="Ren Q."/>
            <person name="Paulsen I."/>
            <person name="Zhang H."/>
            <person name="Bastida-Corcuera F.D."/>
            <person name="Simoes-Barbosa A."/>
            <person name="Brown M.T."/>
            <person name="Hayes R.D."/>
            <person name="Mukherjee M."/>
            <person name="Okumura C.Y."/>
            <person name="Schneider R."/>
            <person name="Smith A.J."/>
            <person name="Vanacova S."/>
            <person name="Villalvazo M."/>
            <person name="Haas B.J."/>
            <person name="Pertea M."/>
            <person name="Feldblyum T.V."/>
            <person name="Utterback T.R."/>
            <person name="Shu C.L."/>
            <person name="Osoegawa K."/>
            <person name="de Jong P.J."/>
            <person name="Hrdy I."/>
            <person name="Horvathova L."/>
            <person name="Zubacova Z."/>
            <person name="Dolezal P."/>
            <person name="Malik S.B."/>
            <person name="Logsdon J.M. Jr."/>
            <person name="Henze K."/>
            <person name="Gupta A."/>
            <person name="Wang C.C."/>
            <person name="Dunne R.L."/>
            <person name="Upcroft J.A."/>
            <person name="Upcroft P."/>
            <person name="White O."/>
            <person name="Salzberg S.L."/>
            <person name="Tang P."/>
            <person name="Chiu C.-H."/>
            <person name="Lee Y.-S."/>
            <person name="Embley T.M."/>
            <person name="Coombs G.H."/>
            <person name="Mottram J.C."/>
            <person name="Tachezy J."/>
            <person name="Fraser-Liggett C.M."/>
            <person name="Johnson P.J."/>
        </authorList>
    </citation>
    <scope>NUCLEOTIDE SEQUENCE [LARGE SCALE GENOMIC DNA]</scope>
    <source>
        <strain evidence="3">G3</strain>
    </source>
</reference>
<proteinExistence type="predicted"/>
<dbReference type="SMR" id="A2DSZ5"/>
<keyword evidence="2" id="KW-1133">Transmembrane helix</keyword>
<feature type="region of interest" description="Disordered" evidence="1">
    <location>
        <begin position="691"/>
        <end position="721"/>
    </location>
</feature>
<feature type="transmembrane region" description="Helical" evidence="2">
    <location>
        <begin position="742"/>
        <end position="766"/>
    </location>
</feature>
<dbReference type="eggNOG" id="ENOG502S9ZI">
    <property type="taxonomic scope" value="Eukaryota"/>
</dbReference>
<dbReference type="VEuPathDB" id="TrichDB:TVAGG3_1041090"/>
<accession>A2DSZ5</accession>
<protein>
    <submittedName>
        <fullName evidence="3">Surface antigen BspA-like</fullName>
    </submittedName>
</protein>
<dbReference type="InterPro" id="IPR053139">
    <property type="entry name" value="Surface_bspA-like"/>
</dbReference>
<evidence type="ECO:0000313" key="3">
    <source>
        <dbReference type="EMBL" id="EAY16544.1"/>
    </source>
</evidence>
<dbReference type="PANTHER" id="PTHR45661:SF3">
    <property type="entry name" value="IG-LIKE DOMAIN-CONTAINING PROTEIN"/>
    <property type="match status" value="1"/>
</dbReference>
<organism evidence="3 4">
    <name type="scientific">Trichomonas vaginalis (strain ATCC PRA-98 / G3)</name>
    <dbReference type="NCBI Taxonomy" id="412133"/>
    <lineage>
        <taxon>Eukaryota</taxon>
        <taxon>Metamonada</taxon>
        <taxon>Parabasalia</taxon>
        <taxon>Trichomonadida</taxon>
        <taxon>Trichomonadidae</taxon>
        <taxon>Trichomonas</taxon>
    </lineage>
</organism>
<dbReference type="Gene3D" id="3.80.10.10">
    <property type="entry name" value="Ribonuclease Inhibitor"/>
    <property type="match status" value="3"/>
</dbReference>
<evidence type="ECO:0000256" key="2">
    <source>
        <dbReference type="SAM" id="Phobius"/>
    </source>
</evidence>
<evidence type="ECO:0000256" key="1">
    <source>
        <dbReference type="SAM" id="MobiDB-lite"/>
    </source>
</evidence>
<dbReference type="PANTHER" id="PTHR45661">
    <property type="entry name" value="SURFACE ANTIGEN"/>
    <property type="match status" value="1"/>
</dbReference>
<dbReference type="AlphaFoldDB" id="A2DSZ5"/>
<dbReference type="Proteomes" id="UP000001542">
    <property type="component" value="Unassembled WGS sequence"/>
</dbReference>
<dbReference type="KEGG" id="tva:4774554"/>
<dbReference type="RefSeq" id="XP_001328767.1">
    <property type="nucleotide sequence ID" value="XM_001328732.1"/>
</dbReference>
<dbReference type="Pfam" id="PF13306">
    <property type="entry name" value="LRR_5"/>
    <property type="match status" value="2"/>
</dbReference>
<dbReference type="Gene3D" id="3.40.50.12480">
    <property type="match status" value="1"/>
</dbReference>
<keyword evidence="2" id="KW-0812">Transmembrane</keyword>
<reference evidence="3" key="1">
    <citation type="submission" date="2006-10" db="EMBL/GenBank/DDBJ databases">
        <authorList>
            <person name="Amadeo P."/>
            <person name="Zhao Q."/>
            <person name="Wortman J."/>
            <person name="Fraser-Liggett C."/>
            <person name="Carlton J."/>
        </authorList>
    </citation>
    <scope>NUCLEOTIDE SEQUENCE</scope>
    <source>
        <strain evidence="3">G3</strain>
    </source>
</reference>
<dbReference type="SUPFAM" id="SSF52058">
    <property type="entry name" value="L domain-like"/>
    <property type="match status" value="2"/>
</dbReference>
<dbReference type="VEuPathDB" id="TrichDB:TVAG_348540"/>
<gene>
    <name evidence="3" type="ORF">TVAG_348540</name>
</gene>
<dbReference type="InterPro" id="IPR026906">
    <property type="entry name" value="LRR_5"/>
</dbReference>